<comment type="similarity">
    <text evidence="3">Belongs to the KHG/KDPG aldolase family.</text>
</comment>
<dbReference type="PANTHER" id="PTHR30246:SF1">
    <property type="entry name" value="2-DEHYDRO-3-DEOXY-6-PHOSPHOGALACTONATE ALDOLASE-RELATED"/>
    <property type="match status" value="1"/>
</dbReference>
<evidence type="ECO:0000256" key="5">
    <source>
        <dbReference type="ARBA" id="ARBA00013063"/>
    </source>
</evidence>
<reference evidence="10" key="1">
    <citation type="journal article" date="2019" name="Int. J. Syst. Evol. Microbiol.">
        <title>The Global Catalogue of Microorganisms (GCM) 10K type strain sequencing project: providing services to taxonomists for standard genome sequencing and annotation.</title>
        <authorList>
            <consortium name="The Broad Institute Genomics Platform"/>
            <consortium name="The Broad Institute Genome Sequencing Center for Infectious Disease"/>
            <person name="Wu L."/>
            <person name="Ma J."/>
        </authorList>
    </citation>
    <scope>NUCLEOTIDE SEQUENCE [LARGE SCALE GENOMIC DNA]</scope>
    <source>
        <strain evidence="10">JCM 17843</strain>
    </source>
</reference>
<evidence type="ECO:0000256" key="7">
    <source>
        <dbReference type="ARBA" id="ARBA00023270"/>
    </source>
</evidence>
<comment type="subunit">
    <text evidence="4">Homotrimer.</text>
</comment>
<comment type="pathway">
    <text evidence="2">Carbohydrate acid metabolism; 2-dehydro-3-deoxy-D-gluconate degradation; D-glyceraldehyde 3-phosphate and pyruvate from 2-dehydro-3-deoxy-D-gluconate: step 2/2.</text>
</comment>
<keyword evidence="7" id="KW-0704">Schiff base</keyword>
<keyword evidence="8" id="KW-0119">Carbohydrate metabolism</keyword>
<evidence type="ECO:0000256" key="2">
    <source>
        <dbReference type="ARBA" id="ARBA00004736"/>
    </source>
</evidence>
<dbReference type="SUPFAM" id="SSF51569">
    <property type="entry name" value="Aldolase"/>
    <property type="match status" value="1"/>
</dbReference>
<evidence type="ECO:0000256" key="4">
    <source>
        <dbReference type="ARBA" id="ARBA00011233"/>
    </source>
</evidence>
<dbReference type="InterPro" id="IPR031337">
    <property type="entry name" value="KDPG/KHG_AS_1"/>
</dbReference>
<name>A0ABQ2L8H1_9PROT</name>
<sequence>MTQAIHTIMTTAPVIPVLAIDHIEHAVPLAQALVAGGLRVLEITLRTDAAIPAIEAMAQQVPGAIVGAGTIRTPDDLKRVEQAGARFAVSPGLTDAVAKAAQTSTVPLLPGVATASEVMRANDHGFDHLKFFPAESSGGVAAIKNFSGPFPNVFFCPTGGINATKARDYLNLANVLCVGGSWVAPKNAVQHESWAEIERLSKDAFHNAAGPAAG</sequence>
<protein>
    <recommendedName>
        <fullName evidence="5">2-dehydro-3-deoxy-phosphogluconate aldolase</fullName>
        <ecNumber evidence="5">4.1.2.14</ecNumber>
    </recommendedName>
</protein>
<evidence type="ECO:0000256" key="8">
    <source>
        <dbReference type="ARBA" id="ARBA00023277"/>
    </source>
</evidence>
<evidence type="ECO:0000313" key="10">
    <source>
        <dbReference type="Proteomes" id="UP000602381"/>
    </source>
</evidence>
<dbReference type="PROSITE" id="PS00159">
    <property type="entry name" value="ALDOLASE_KDPG_KHG_1"/>
    <property type="match status" value="1"/>
</dbReference>
<evidence type="ECO:0000256" key="6">
    <source>
        <dbReference type="ARBA" id="ARBA00023239"/>
    </source>
</evidence>
<keyword evidence="6" id="KW-0456">Lyase</keyword>
<proteinExistence type="inferred from homology"/>
<dbReference type="NCBIfam" id="NF004325">
    <property type="entry name" value="PRK05718.1"/>
    <property type="match status" value="1"/>
</dbReference>
<dbReference type="EC" id="4.1.2.14" evidence="5"/>
<organism evidence="9 10">
    <name type="scientific">Iodidimonas muriae</name>
    <dbReference type="NCBI Taxonomy" id="261467"/>
    <lineage>
        <taxon>Bacteria</taxon>
        <taxon>Pseudomonadati</taxon>
        <taxon>Pseudomonadota</taxon>
        <taxon>Alphaproteobacteria</taxon>
        <taxon>Iodidimonadales</taxon>
        <taxon>Iodidimonadaceae</taxon>
        <taxon>Iodidimonas</taxon>
    </lineage>
</organism>
<keyword evidence="10" id="KW-1185">Reference proteome</keyword>
<dbReference type="InterPro" id="IPR013785">
    <property type="entry name" value="Aldolase_TIM"/>
</dbReference>
<dbReference type="Pfam" id="PF01081">
    <property type="entry name" value="Aldolase"/>
    <property type="match status" value="1"/>
</dbReference>
<dbReference type="CDD" id="cd00452">
    <property type="entry name" value="KDPG_aldolase"/>
    <property type="match status" value="1"/>
</dbReference>
<dbReference type="InterPro" id="IPR031338">
    <property type="entry name" value="KDPG/KHG_AS_2"/>
</dbReference>
<dbReference type="PANTHER" id="PTHR30246">
    <property type="entry name" value="2-KETO-3-DEOXY-6-PHOSPHOGLUCONATE ALDOLASE"/>
    <property type="match status" value="1"/>
</dbReference>
<dbReference type="EMBL" id="BMOV01000002">
    <property type="protein sequence ID" value="GGO06852.1"/>
    <property type="molecule type" value="Genomic_DNA"/>
</dbReference>
<dbReference type="RefSeq" id="WP_150004160.1">
    <property type="nucleotide sequence ID" value="NZ_BMOV01000002.1"/>
</dbReference>
<gene>
    <name evidence="9" type="primary">eda</name>
    <name evidence="9" type="ORF">GCM10007972_05520</name>
</gene>
<dbReference type="PROSITE" id="PS00160">
    <property type="entry name" value="ALDOLASE_KDPG_KHG_2"/>
    <property type="match status" value="1"/>
</dbReference>
<accession>A0ABQ2L8H1</accession>
<dbReference type="NCBIfam" id="TIGR01182">
    <property type="entry name" value="eda"/>
    <property type="match status" value="1"/>
</dbReference>
<comment type="caution">
    <text evidence="9">The sequence shown here is derived from an EMBL/GenBank/DDBJ whole genome shotgun (WGS) entry which is preliminary data.</text>
</comment>
<evidence type="ECO:0000256" key="1">
    <source>
        <dbReference type="ARBA" id="ARBA00000654"/>
    </source>
</evidence>
<evidence type="ECO:0000313" key="9">
    <source>
        <dbReference type="EMBL" id="GGO06852.1"/>
    </source>
</evidence>
<dbReference type="Gene3D" id="3.20.20.70">
    <property type="entry name" value="Aldolase class I"/>
    <property type="match status" value="1"/>
</dbReference>
<dbReference type="Proteomes" id="UP000602381">
    <property type="component" value="Unassembled WGS sequence"/>
</dbReference>
<dbReference type="InterPro" id="IPR000887">
    <property type="entry name" value="Aldlse_KDPG_KHG"/>
</dbReference>
<evidence type="ECO:0000256" key="3">
    <source>
        <dbReference type="ARBA" id="ARBA00006906"/>
    </source>
</evidence>
<comment type="catalytic activity">
    <reaction evidence="1">
        <text>2-dehydro-3-deoxy-6-phospho-D-gluconate = D-glyceraldehyde 3-phosphate + pyruvate</text>
        <dbReference type="Rhea" id="RHEA:17089"/>
        <dbReference type="ChEBI" id="CHEBI:15361"/>
        <dbReference type="ChEBI" id="CHEBI:57569"/>
        <dbReference type="ChEBI" id="CHEBI:59776"/>
        <dbReference type="EC" id="4.1.2.14"/>
    </reaction>
</comment>